<proteinExistence type="predicted"/>
<comment type="caution">
    <text evidence="2">The sequence shown here is derived from an EMBL/GenBank/DDBJ whole genome shotgun (WGS) entry which is preliminary data.</text>
</comment>
<dbReference type="AlphaFoldDB" id="A0A1F4XP93"/>
<protein>
    <recommendedName>
        <fullName evidence="1">BioF2-like acetyltransferase domain-containing protein</fullName>
    </recommendedName>
</protein>
<dbReference type="EMBL" id="MEWU01000017">
    <property type="protein sequence ID" value="OGC83541.1"/>
    <property type="molecule type" value="Genomic_DNA"/>
</dbReference>
<dbReference type="Gene3D" id="3.40.630.30">
    <property type="match status" value="1"/>
</dbReference>
<dbReference type="InterPro" id="IPR016181">
    <property type="entry name" value="Acyl_CoA_acyltransferase"/>
</dbReference>
<dbReference type="STRING" id="1797240.A3D68_01435"/>
<gene>
    <name evidence="2" type="ORF">A3D68_01435</name>
</gene>
<accession>A0A1F4XP93</accession>
<dbReference type="Proteomes" id="UP000177564">
    <property type="component" value="Unassembled WGS sequence"/>
</dbReference>
<name>A0A1F4XP93_9BACT</name>
<sequence>MKILDSAPRQDFDTYIIRPDTQFCLREPGDSLTFIYESGYLPYSGAENLSNVFYSARSARILLPQFELTSENRRIAKKFDGQFTKERAAHFVPDEVFYDFCTAYFAQKHGTRAMPRERLTTILNSGLVTKTTIYRSLSRPVAYVLEVEDGTMSHYWFSFYDLAYAKQSLGLWLMLDALRDAKERGREHYYLGTVYGDKALYKTNFKPLQWWDGKGWSGDVSLLKELGRKD</sequence>
<evidence type="ECO:0000259" key="1">
    <source>
        <dbReference type="Pfam" id="PF13480"/>
    </source>
</evidence>
<dbReference type="Pfam" id="PF13480">
    <property type="entry name" value="Acetyltransf_6"/>
    <property type="match status" value="1"/>
</dbReference>
<reference evidence="2 3" key="1">
    <citation type="journal article" date="2016" name="Nat. Commun.">
        <title>Thousands of microbial genomes shed light on interconnected biogeochemical processes in an aquifer system.</title>
        <authorList>
            <person name="Anantharaman K."/>
            <person name="Brown C.T."/>
            <person name="Hug L.A."/>
            <person name="Sharon I."/>
            <person name="Castelle C.J."/>
            <person name="Probst A.J."/>
            <person name="Thomas B.C."/>
            <person name="Singh A."/>
            <person name="Wilkins M.J."/>
            <person name="Karaoz U."/>
            <person name="Brodie E.L."/>
            <person name="Williams K.H."/>
            <person name="Hubbard S.S."/>
            <person name="Banfield J.F."/>
        </authorList>
    </citation>
    <scope>NUCLEOTIDE SEQUENCE [LARGE SCALE GENOMIC DNA]</scope>
</reference>
<dbReference type="SUPFAM" id="SSF55729">
    <property type="entry name" value="Acyl-CoA N-acyltransferases (Nat)"/>
    <property type="match status" value="1"/>
</dbReference>
<evidence type="ECO:0000313" key="3">
    <source>
        <dbReference type="Proteomes" id="UP000177564"/>
    </source>
</evidence>
<feature type="domain" description="BioF2-like acetyltransferase" evidence="1">
    <location>
        <begin position="126"/>
        <end position="197"/>
    </location>
</feature>
<organism evidence="2 3">
    <name type="scientific">Candidatus Adlerbacteria bacterium RIFCSPHIGHO2_02_FULL_52_17</name>
    <dbReference type="NCBI Taxonomy" id="1797240"/>
    <lineage>
        <taxon>Bacteria</taxon>
        <taxon>Candidatus Adleribacteriota</taxon>
    </lineage>
</organism>
<dbReference type="InterPro" id="IPR038740">
    <property type="entry name" value="BioF2-like_GNAT_dom"/>
</dbReference>
<evidence type="ECO:0000313" key="2">
    <source>
        <dbReference type="EMBL" id="OGC83541.1"/>
    </source>
</evidence>